<dbReference type="InterPro" id="IPR000988">
    <property type="entry name" value="Ribosomal_eL24-rel_N"/>
</dbReference>
<feature type="region of interest" description="Disordered" evidence="6">
    <location>
        <begin position="101"/>
        <end position="160"/>
    </location>
</feature>
<evidence type="ECO:0000256" key="1">
    <source>
        <dbReference type="ARBA" id="ARBA00005647"/>
    </source>
</evidence>
<dbReference type="PANTHER" id="PTHR10792">
    <property type="entry name" value="60S RIBOSOMAL PROTEIN L24"/>
    <property type="match status" value="1"/>
</dbReference>
<dbReference type="Proteomes" id="UP000887540">
    <property type="component" value="Unplaced"/>
</dbReference>
<accession>A0A914C0I3</accession>
<evidence type="ECO:0000256" key="4">
    <source>
        <dbReference type="ARBA" id="ARBA00040612"/>
    </source>
</evidence>
<dbReference type="Gene3D" id="6.10.250.1270">
    <property type="match status" value="1"/>
</dbReference>
<dbReference type="PANTHER" id="PTHR10792:SF1">
    <property type="entry name" value="RIBOSOMAL PROTEIN L24"/>
    <property type="match status" value="1"/>
</dbReference>
<feature type="domain" description="Large ribosomal subunit protein eL24-related N-terminal" evidence="7">
    <location>
        <begin position="1"/>
        <end position="65"/>
    </location>
</feature>
<keyword evidence="8" id="KW-1185">Reference proteome</keyword>
<dbReference type="InterPro" id="IPR056366">
    <property type="entry name" value="Ribosomal_eL24"/>
</dbReference>
<dbReference type="InterPro" id="IPR038630">
    <property type="entry name" value="L24e/L24_sf"/>
</dbReference>
<evidence type="ECO:0000256" key="2">
    <source>
        <dbReference type="ARBA" id="ARBA00022980"/>
    </source>
</evidence>
<evidence type="ECO:0000313" key="8">
    <source>
        <dbReference type="Proteomes" id="UP000887540"/>
    </source>
</evidence>
<reference evidence="9 10" key="1">
    <citation type="submission" date="2022-11" db="UniProtKB">
        <authorList>
            <consortium name="WormBaseParasite"/>
        </authorList>
    </citation>
    <scope>IDENTIFICATION</scope>
</reference>
<dbReference type="GO" id="GO:0003735">
    <property type="term" value="F:structural constituent of ribosome"/>
    <property type="evidence" value="ECO:0007669"/>
    <property type="project" value="InterPro"/>
</dbReference>
<evidence type="ECO:0000259" key="7">
    <source>
        <dbReference type="Pfam" id="PF01246"/>
    </source>
</evidence>
<keyword evidence="2" id="KW-0689">Ribosomal protein</keyword>
<dbReference type="GO" id="GO:0002181">
    <property type="term" value="P:cytoplasmic translation"/>
    <property type="evidence" value="ECO:0007669"/>
    <property type="project" value="TreeGrafter"/>
</dbReference>
<dbReference type="SUPFAM" id="SSF57716">
    <property type="entry name" value="Glucocorticoid receptor-like (DNA-binding domain)"/>
    <property type="match status" value="1"/>
</dbReference>
<dbReference type="FunFam" id="2.30.170.20:FF:000002">
    <property type="entry name" value="60S ribosomal protein L24"/>
    <property type="match status" value="1"/>
</dbReference>
<evidence type="ECO:0000256" key="5">
    <source>
        <dbReference type="ARBA" id="ARBA00041213"/>
    </source>
</evidence>
<dbReference type="Gene3D" id="2.30.170.20">
    <property type="entry name" value="Ribosomal protein L24e"/>
    <property type="match status" value="1"/>
</dbReference>
<dbReference type="WBParaSite" id="ACRNAN_scaffold3863.g14687.t1">
    <property type="protein sequence ID" value="ACRNAN_scaffold3863.g14687.t1"/>
    <property type="gene ID" value="ACRNAN_scaffold3863.g14687"/>
</dbReference>
<name>A0A914C0I3_9BILA</name>
<feature type="compositionally biased region" description="Basic and acidic residues" evidence="6">
    <location>
        <begin position="101"/>
        <end position="138"/>
    </location>
</feature>
<evidence type="ECO:0000256" key="6">
    <source>
        <dbReference type="SAM" id="MobiDB-lite"/>
    </source>
</evidence>
<dbReference type="GO" id="GO:0003729">
    <property type="term" value="F:mRNA binding"/>
    <property type="evidence" value="ECO:0007669"/>
    <property type="project" value="TreeGrafter"/>
</dbReference>
<dbReference type="Pfam" id="PF01246">
    <property type="entry name" value="Ribosomal_L24e"/>
    <property type="match status" value="1"/>
</dbReference>
<sequence>MKLETCVYSGYKIHPGHGKRLVRADGKIQIYLNKKSQRGMRLKRNPRDVPWTVLYRRKHKKGVHAEENLQKKRVKRTVQIASRPIGDVTVEALLAKRNQKPEFRRAQREQAIKAAKDAVRQQKTERRSQNKAKQEKKPAAPKVKAAKPVKTAAPRVTGKR</sequence>
<proteinExistence type="inferred from homology"/>
<dbReference type="GO" id="GO:0022625">
    <property type="term" value="C:cytosolic large ribosomal subunit"/>
    <property type="evidence" value="ECO:0007669"/>
    <property type="project" value="TreeGrafter"/>
</dbReference>
<comment type="similarity">
    <text evidence="1">Belongs to the eukaryotic ribosomal protein eL24 family.</text>
</comment>
<evidence type="ECO:0000313" key="9">
    <source>
        <dbReference type="WBParaSite" id="ACRNAN_Path_1433.g5623.t1"/>
    </source>
</evidence>
<evidence type="ECO:0000313" key="10">
    <source>
        <dbReference type="WBParaSite" id="ACRNAN_scaffold3863.g14687.t1"/>
    </source>
</evidence>
<dbReference type="WBParaSite" id="ACRNAN_Path_1433.g5623.t1">
    <property type="protein sequence ID" value="ACRNAN_Path_1433.g5623.t1"/>
    <property type="gene ID" value="ACRNAN_Path_1433.g5623"/>
</dbReference>
<evidence type="ECO:0000256" key="3">
    <source>
        <dbReference type="ARBA" id="ARBA00023274"/>
    </source>
</evidence>
<dbReference type="AlphaFoldDB" id="A0A914C0I3"/>
<feature type="compositionally biased region" description="Low complexity" evidence="6">
    <location>
        <begin position="140"/>
        <end position="154"/>
    </location>
</feature>
<organism evidence="8 9">
    <name type="scientific">Acrobeloides nanus</name>
    <dbReference type="NCBI Taxonomy" id="290746"/>
    <lineage>
        <taxon>Eukaryota</taxon>
        <taxon>Metazoa</taxon>
        <taxon>Ecdysozoa</taxon>
        <taxon>Nematoda</taxon>
        <taxon>Chromadorea</taxon>
        <taxon>Rhabditida</taxon>
        <taxon>Tylenchina</taxon>
        <taxon>Cephalobomorpha</taxon>
        <taxon>Cephaloboidea</taxon>
        <taxon>Cephalobidae</taxon>
        <taxon>Acrobeloides</taxon>
    </lineage>
</organism>
<protein>
    <recommendedName>
        <fullName evidence="4">Large ribosomal subunit protein eL24</fullName>
    </recommendedName>
    <alternativeName>
        <fullName evidence="5">60S ribosomal protein L24</fullName>
    </alternativeName>
</protein>
<dbReference type="CDD" id="cd00472">
    <property type="entry name" value="Ribosomal_L24e_L24"/>
    <property type="match status" value="1"/>
</dbReference>
<keyword evidence="3" id="KW-0687">Ribonucleoprotein</keyword>